<gene>
    <name evidence="3" type="ORF">EIB74_08245</name>
</gene>
<accession>A0A3G8Y3G1</accession>
<evidence type="ECO:0000313" key="3">
    <source>
        <dbReference type="EMBL" id="AZI39952.1"/>
    </source>
</evidence>
<evidence type="ECO:0000259" key="2">
    <source>
        <dbReference type="Pfam" id="PF20434"/>
    </source>
</evidence>
<dbReference type="Pfam" id="PF20434">
    <property type="entry name" value="BD-FAE"/>
    <property type="match status" value="1"/>
</dbReference>
<dbReference type="GO" id="GO:0016787">
    <property type="term" value="F:hydrolase activity"/>
    <property type="evidence" value="ECO:0007669"/>
    <property type="project" value="UniProtKB-KW"/>
</dbReference>
<name>A0A3G8Y3G1_9FLAO</name>
<reference evidence="4" key="1">
    <citation type="submission" date="2018-11" db="EMBL/GenBank/DDBJ databases">
        <title>Proposal to divide the Flavobacteriaceae and reorganize its genera based on Amino Acid Identity values calculated from whole genome sequences.</title>
        <authorList>
            <person name="Nicholson A.C."/>
            <person name="Gulvik C.A."/>
            <person name="Whitney A.M."/>
            <person name="Humrighouse B.W."/>
            <person name="Bell M."/>
            <person name="Holmes B."/>
            <person name="Steigerwalt A.B."/>
            <person name="Villarma A."/>
            <person name="Sheth M."/>
            <person name="Batra D."/>
            <person name="Pryor J."/>
            <person name="Bernardet J.-F."/>
            <person name="Hugo C."/>
            <person name="Kampfer P."/>
            <person name="Newman J.D."/>
            <person name="McQuiston J.R."/>
        </authorList>
    </citation>
    <scope>NUCLEOTIDE SEQUENCE [LARGE SCALE GENOMIC DNA]</scope>
    <source>
        <strain evidence="4">F5649</strain>
    </source>
</reference>
<sequence>MNVKYSILLVVSLIILSILSYKLSLKTINSNVSLPKPALNYNLHRDIIYKNTPENIPLKLDIYQPKKSTGKKLPVVIYIHGGAWSMGSKEMITYKFRAYVLNKLLQNQYTVISADFTNINSQNHLDRSLQDIKDVLKWVTNKSEVYNLDIENIGIWGGSSGAHLAMLTAYMQNNNSLQNLPLLHYAIDFYGPTDLNELFRTDAHPVIQKWFKFYYPKTHKTRNKKILELTGFDVEKQKYEAIKPLRKLSPANYVTKHTVPTLIFHGNQDDVVDVRQSEHLVEKLQDHKIKHQYFLVHNANHTFNNINSEDANDIAQKIVNFIKHYTKRQE</sequence>
<keyword evidence="1 3" id="KW-0378">Hydrolase</keyword>
<dbReference type="InterPro" id="IPR050300">
    <property type="entry name" value="GDXG_lipolytic_enzyme"/>
</dbReference>
<protein>
    <submittedName>
        <fullName evidence="3">Alpha/beta hydrolase</fullName>
    </submittedName>
</protein>
<evidence type="ECO:0000313" key="4">
    <source>
        <dbReference type="Proteomes" id="UP000281810"/>
    </source>
</evidence>
<feature type="domain" description="BD-FAE-like" evidence="2">
    <location>
        <begin position="60"/>
        <end position="284"/>
    </location>
</feature>
<keyword evidence="4" id="KW-1185">Reference proteome</keyword>
<proteinExistence type="predicted"/>
<evidence type="ECO:0000256" key="1">
    <source>
        <dbReference type="ARBA" id="ARBA00022801"/>
    </source>
</evidence>
<dbReference type="AlphaFoldDB" id="A0A3G8Y3G1"/>
<dbReference type="InterPro" id="IPR049492">
    <property type="entry name" value="BD-FAE-like_dom"/>
</dbReference>
<dbReference type="SUPFAM" id="SSF53474">
    <property type="entry name" value="alpha/beta-Hydrolases"/>
    <property type="match status" value="1"/>
</dbReference>
<dbReference type="OrthoDB" id="9777975at2"/>
<dbReference type="PANTHER" id="PTHR48081">
    <property type="entry name" value="AB HYDROLASE SUPERFAMILY PROTEIN C4A8.06C"/>
    <property type="match status" value="1"/>
</dbReference>
<dbReference type="Proteomes" id="UP000281810">
    <property type="component" value="Chromosome"/>
</dbReference>
<dbReference type="InterPro" id="IPR029058">
    <property type="entry name" value="AB_hydrolase_fold"/>
</dbReference>
<dbReference type="EMBL" id="CP034161">
    <property type="protein sequence ID" value="AZI39952.1"/>
    <property type="molecule type" value="Genomic_DNA"/>
</dbReference>
<dbReference type="Gene3D" id="3.40.50.1820">
    <property type="entry name" value="alpha/beta hydrolase"/>
    <property type="match status" value="1"/>
</dbReference>
<dbReference type="RefSeq" id="WP_124802139.1">
    <property type="nucleotide sequence ID" value="NZ_CP034161.1"/>
</dbReference>
<dbReference type="PANTHER" id="PTHR48081:SF13">
    <property type="entry name" value="ALPHA_BETA HYDROLASE"/>
    <property type="match status" value="1"/>
</dbReference>
<organism evidence="3 4">
    <name type="scientific">Epilithonimonas vandammei</name>
    <dbReference type="NCBI Taxonomy" id="2487072"/>
    <lineage>
        <taxon>Bacteria</taxon>
        <taxon>Pseudomonadati</taxon>
        <taxon>Bacteroidota</taxon>
        <taxon>Flavobacteriia</taxon>
        <taxon>Flavobacteriales</taxon>
        <taxon>Weeksellaceae</taxon>
        <taxon>Chryseobacterium group</taxon>
        <taxon>Epilithonimonas</taxon>
    </lineage>
</organism>